<dbReference type="PANTHER" id="PTHR32178:SF6">
    <property type="entry name" value="IG-LIKE DOMAIN-CONTAINING PROTEIN"/>
    <property type="match status" value="1"/>
</dbReference>
<proteinExistence type="inferred from homology"/>
<evidence type="ECO:0000259" key="9">
    <source>
        <dbReference type="PROSITE" id="PS50835"/>
    </source>
</evidence>
<keyword evidence="11" id="KW-1185">Reference proteome</keyword>
<dbReference type="InterPro" id="IPR036179">
    <property type="entry name" value="Ig-like_dom_sf"/>
</dbReference>
<dbReference type="InterPro" id="IPR013783">
    <property type="entry name" value="Ig-like_fold"/>
</dbReference>
<dbReference type="PROSITE" id="PS50835">
    <property type="entry name" value="IG_LIKE"/>
    <property type="match status" value="1"/>
</dbReference>
<keyword evidence="7" id="KW-0325">Glycoprotein</keyword>
<evidence type="ECO:0000256" key="7">
    <source>
        <dbReference type="ARBA" id="ARBA00023180"/>
    </source>
</evidence>
<keyword evidence="5 8" id="KW-1133">Transmembrane helix</keyword>
<comment type="subcellular location">
    <subcellularLocation>
        <location evidence="1">Membrane</location>
        <topology evidence="1">Single-pass type I membrane protein</topology>
    </subcellularLocation>
</comment>
<gene>
    <name evidence="10" type="ORF">niasHT_030731</name>
</gene>
<dbReference type="Proteomes" id="UP001620626">
    <property type="component" value="Unassembled WGS sequence"/>
</dbReference>
<dbReference type="AlphaFoldDB" id="A0ABD2HUL1"/>
<comment type="caution">
    <text evidence="10">The sequence shown here is derived from an EMBL/GenBank/DDBJ whole genome shotgun (WGS) entry which is preliminary data.</text>
</comment>
<evidence type="ECO:0000256" key="5">
    <source>
        <dbReference type="ARBA" id="ARBA00022989"/>
    </source>
</evidence>
<keyword evidence="3 8" id="KW-0812">Transmembrane</keyword>
<evidence type="ECO:0000313" key="10">
    <source>
        <dbReference type="EMBL" id="KAL3068440.1"/>
    </source>
</evidence>
<dbReference type="InterPro" id="IPR039311">
    <property type="entry name" value="FAM187A/B"/>
</dbReference>
<protein>
    <recommendedName>
        <fullName evidence="9">Ig-like domain-containing protein</fullName>
    </recommendedName>
</protein>
<keyword evidence="6 8" id="KW-0472">Membrane</keyword>
<reference evidence="10 11" key="1">
    <citation type="submission" date="2024-10" db="EMBL/GenBank/DDBJ databases">
        <authorList>
            <person name="Kim D."/>
        </authorList>
    </citation>
    <scope>NUCLEOTIDE SEQUENCE [LARGE SCALE GENOMIC DNA]</scope>
    <source>
        <strain evidence="10">BH-2024</strain>
    </source>
</reference>
<evidence type="ECO:0000256" key="6">
    <source>
        <dbReference type="ARBA" id="ARBA00023136"/>
    </source>
</evidence>
<feature type="domain" description="Ig-like" evidence="9">
    <location>
        <begin position="390"/>
        <end position="472"/>
    </location>
</feature>
<accession>A0ABD2HUL1</accession>
<dbReference type="Gene3D" id="2.60.40.10">
    <property type="entry name" value="Immunoglobulins"/>
    <property type="match status" value="1"/>
</dbReference>
<dbReference type="InterPro" id="IPR007110">
    <property type="entry name" value="Ig-like_dom"/>
</dbReference>
<comment type="similarity">
    <text evidence="2">Belongs to the FAM187 family.</text>
</comment>
<keyword evidence="4" id="KW-0732">Signal</keyword>
<evidence type="ECO:0000256" key="2">
    <source>
        <dbReference type="ARBA" id="ARBA00008727"/>
    </source>
</evidence>
<evidence type="ECO:0000256" key="8">
    <source>
        <dbReference type="SAM" id="Phobius"/>
    </source>
</evidence>
<evidence type="ECO:0000256" key="4">
    <source>
        <dbReference type="ARBA" id="ARBA00022729"/>
    </source>
</evidence>
<dbReference type="EMBL" id="JBICBT010001408">
    <property type="protein sequence ID" value="KAL3068440.1"/>
    <property type="molecule type" value="Genomic_DNA"/>
</dbReference>
<dbReference type="PANTHER" id="PTHR32178">
    <property type="entry name" value="FAM187"/>
    <property type="match status" value="1"/>
</dbReference>
<organism evidence="10 11">
    <name type="scientific">Heterodera trifolii</name>
    <dbReference type="NCBI Taxonomy" id="157864"/>
    <lineage>
        <taxon>Eukaryota</taxon>
        <taxon>Metazoa</taxon>
        <taxon>Ecdysozoa</taxon>
        <taxon>Nematoda</taxon>
        <taxon>Chromadorea</taxon>
        <taxon>Rhabditida</taxon>
        <taxon>Tylenchina</taxon>
        <taxon>Tylenchomorpha</taxon>
        <taxon>Tylenchoidea</taxon>
        <taxon>Heteroderidae</taxon>
        <taxon>Heteroderinae</taxon>
        <taxon>Heterodera</taxon>
    </lineage>
</organism>
<evidence type="ECO:0000256" key="3">
    <source>
        <dbReference type="ARBA" id="ARBA00022692"/>
    </source>
</evidence>
<evidence type="ECO:0000256" key="1">
    <source>
        <dbReference type="ARBA" id="ARBA00004479"/>
    </source>
</evidence>
<dbReference type="GO" id="GO:0016020">
    <property type="term" value="C:membrane"/>
    <property type="evidence" value="ECO:0007669"/>
    <property type="project" value="UniProtKB-SubCell"/>
</dbReference>
<sequence length="526" mass="61027">MVLLGVVMNVLCFLVWLFLFLAFSSALEAPLWVIQRKRDLYERNSVCMDAQRKEIETFGMQPFHAIVTPANTTIWLKCSQCLHPDDTEELEDVWKPSPSVIGRKIQKFLKKIREKIVRSKSPYAKSRRVNLATYCWQMLGNINEKGRSKKKWVNIKSPAFDKTGGRDNQTEVTQFVEELTKKEDENMRKFYLGDHFELEIRNINAAKKGWYRCRNFTGNEPEDISQIYHVDVLEHFRTVMYSLDQMPDEVKNADFAERIINENPKIELFWRESEWTPCNMCGHKVGEQRRVKSCYLKRKWSVRKQVKVTYEVFSLFGELPCHSSLVPEELKSKLGENLTFYEEFAECKKPCTPSKQNSEEVREVTVNETGHAEVLDVLPPGEFSTNERLPPLAPPIIRRTIFATEGDWLMMDCTNQDATALIWRKEFVELNATRILSLEDGKERQRRVITSRGIFVISSARLDDAGLYSCTAYPSGHILRTFRIFINLGDRSAEVLAAIAIVVRTLLIFFLLLLIFDLLNVKIPNV</sequence>
<dbReference type="SUPFAM" id="SSF48726">
    <property type="entry name" value="Immunoglobulin"/>
    <property type="match status" value="1"/>
</dbReference>
<evidence type="ECO:0000313" key="11">
    <source>
        <dbReference type="Proteomes" id="UP001620626"/>
    </source>
</evidence>
<feature type="transmembrane region" description="Helical" evidence="8">
    <location>
        <begin position="495"/>
        <end position="519"/>
    </location>
</feature>
<name>A0ABD2HUL1_9BILA</name>